<dbReference type="PANTHER" id="PTHR30346:SF28">
    <property type="entry name" value="HTH-TYPE TRANSCRIPTIONAL REGULATOR CYNR"/>
    <property type="match status" value="1"/>
</dbReference>
<comment type="similarity">
    <text evidence="1">Belongs to the LysR transcriptional regulatory family.</text>
</comment>
<dbReference type="Pfam" id="PF00126">
    <property type="entry name" value="HTH_1"/>
    <property type="match status" value="1"/>
</dbReference>
<comment type="caution">
    <text evidence="7">The sequence shown here is derived from an EMBL/GenBank/DDBJ whole genome shotgun (WGS) entry which is preliminary data.</text>
</comment>
<dbReference type="InterPro" id="IPR000847">
    <property type="entry name" value="LysR_HTH_N"/>
</dbReference>
<feature type="region of interest" description="Disordered" evidence="5">
    <location>
        <begin position="381"/>
        <end position="488"/>
    </location>
</feature>
<dbReference type="PANTHER" id="PTHR30346">
    <property type="entry name" value="TRANSCRIPTIONAL DUAL REGULATOR HCAR-RELATED"/>
    <property type="match status" value="1"/>
</dbReference>
<keyword evidence="3" id="KW-0238">DNA-binding</keyword>
<dbReference type="PRINTS" id="PR00039">
    <property type="entry name" value="HTHLYSR"/>
</dbReference>
<evidence type="ECO:0000259" key="6">
    <source>
        <dbReference type="PROSITE" id="PS50931"/>
    </source>
</evidence>
<evidence type="ECO:0000313" key="7">
    <source>
        <dbReference type="EMBL" id="MBW6401852.1"/>
    </source>
</evidence>
<keyword evidence="8" id="KW-1185">Reference proteome</keyword>
<sequence length="488" mass="53940">MEMHQVRYFIAAARTLSFTRAAEQSNVSQPALTAALKKLEAELGGPLFHREHNRLSLTELGRRMEPLLAEVLERADAARSAAESLRLLKQAPVRVGVMPTLGPVRLARFLSAFEQAHPGIEVAIREGRPAELGAWLDADSLDAAILNPLDLAAESCRIEPLYTERYVVLLPPEHPLRDRDALSLADLTRQAYVDRLACEMRERVMAACGAQGVELYARYRSEREDWVQAMVAANLGFAFMPEHSITHPGTIQRALSDPHVERTVALATMCPAACRRRPWRPSCGRRGRIGGSLELAIRRHGVHHARAGRRGGEFRHSLALDFDWDSVTRGQGRSEIATPQPLSSTSAFSITSRRIPCPPRPLFRARCLRVTGIAAVAAPRQIRGTERGQRRTRAHSAAITKPVPGAAGRQRPPRRQRPAAQRRSRPARLPAAAAPVLRSPLPQHSRPALAPRRPPCAVRRARYAGWRRTLRAPTARPPPHAGLPAPAR</sequence>
<evidence type="ECO:0000256" key="5">
    <source>
        <dbReference type="SAM" id="MobiDB-lite"/>
    </source>
</evidence>
<evidence type="ECO:0000256" key="1">
    <source>
        <dbReference type="ARBA" id="ARBA00009437"/>
    </source>
</evidence>
<organism evidence="7 8">
    <name type="scientific">Roseomonas alba</name>
    <dbReference type="NCBI Taxonomy" id="2846776"/>
    <lineage>
        <taxon>Bacteria</taxon>
        <taxon>Pseudomonadati</taxon>
        <taxon>Pseudomonadota</taxon>
        <taxon>Alphaproteobacteria</taxon>
        <taxon>Acetobacterales</taxon>
        <taxon>Roseomonadaceae</taxon>
        <taxon>Roseomonas</taxon>
    </lineage>
</organism>
<dbReference type="Gene3D" id="1.10.10.10">
    <property type="entry name" value="Winged helix-like DNA-binding domain superfamily/Winged helix DNA-binding domain"/>
    <property type="match status" value="1"/>
</dbReference>
<dbReference type="InterPro" id="IPR036388">
    <property type="entry name" value="WH-like_DNA-bd_sf"/>
</dbReference>
<protein>
    <submittedName>
        <fullName evidence="7">LysR family transcriptional regulator</fullName>
    </submittedName>
</protein>
<dbReference type="SUPFAM" id="SSF46785">
    <property type="entry name" value="Winged helix' DNA-binding domain"/>
    <property type="match status" value="1"/>
</dbReference>
<feature type="domain" description="HTH lysR-type" evidence="6">
    <location>
        <begin position="1"/>
        <end position="58"/>
    </location>
</feature>
<dbReference type="RefSeq" id="WP_219766719.1">
    <property type="nucleotide sequence ID" value="NZ_JAHYBZ010000015.1"/>
</dbReference>
<keyword evidence="2" id="KW-0805">Transcription regulation</keyword>
<gene>
    <name evidence="7" type="ORF">KPL78_28655</name>
</gene>
<evidence type="ECO:0000256" key="2">
    <source>
        <dbReference type="ARBA" id="ARBA00023015"/>
    </source>
</evidence>
<keyword evidence="4" id="KW-0804">Transcription</keyword>
<dbReference type="Pfam" id="PF03466">
    <property type="entry name" value="LysR_substrate"/>
    <property type="match status" value="1"/>
</dbReference>
<dbReference type="EMBL" id="JAHYBZ010000015">
    <property type="protein sequence ID" value="MBW6401852.1"/>
    <property type="molecule type" value="Genomic_DNA"/>
</dbReference>
<feature type="compositionally biased region" description="Basic residues" evidence="5">
    <location>
        <begin position="411"/>
        <end position="426"/>
    </location>
</feature>
<evidence type="ECO:0000313" key="8">
    <source>
        <dbReference type="Proteomes" id="UP001196565"/>
    </source>
</evidence>
<reference evidence="7 8" key="1">
    <citation type="submission" date="2021-07" db="EMBL/GenBank/DDBJ databases">
        <authorList>
            <person name="So Y."/>
        </authorList>
    </citation>
    <scope>NUCLEOTIDE SEQUENCE [LARGE SCALE GENOMIC DNA]</scope>
    <source>
        <strain evidence="7 8">HJA6</strain>
    </source>
</reference>
<proteinExistence type="inferred from homology"/>
<dbReference type="InterPro" id="IPR036390">
    <property type="entry name" value="WH_DNA-bd_sf"/>
</dbReference>
<dbReference type="Gene3D" id="3.40.190.10">
    <property type="entry name" value="Periplasmic binding protein-like II"/>
    <property type="match status" value="2"/>
</dbReference>
<evidence type="ECO:0000256" key="4">
    <source>
        <dbReference type="ARBA" id="ARBA00023163"/>
    </source>
</evidence>
<dbReference type="Proteomes" id="UP001196565">
    <property type="component" value="Unassembled WGS sequence"/>
</dbReference>
<dbReference type="CDD" id="cd05466">
    <property type="entry name" value="PBP2_LTTR_substrate"/>
    <property type="match status" value="1"/>
</dbReference>
<feature type="compositionally biased region" description="Pro residues" evidence="5">
    <location>
        <begin position="475"/>
        <end position="488"/>
    </location>
</feature>
<accession>A0ABS7AJE5</accession>
<evidence type="ECO:0000256" key="3">
    <source>
        <dbReference type="ARBA" id="ARBA00023125"/>
    </source>
</evidence>
<dbReference type="SUPFAM" id="SSF53850">
    <property type="entry name" value="Periplasmic binding protein-like II"/>
    <property type="match status" value="1"/>
</dbReference>
<dbReference type="InterPro" id="IPR005119">
    <property type="entry name" value="LysR_subst-bd"/>
</dbReference>
<dbReference type="PROSITE" id="PS50931">
    <property type="entry name" value="HTH_LYSR"/>
    <property type="match status" value="1"/>
</dbReference>
<name>A0ABS7AJE5_9PROT</name>
<feature type="compositionally biased region" description="Low complexity" evidence="5">
    <location>
        <begin position="427"/>
        <end position="458"/>
    </location>
</feature>